<feature type="domain" description="Rieske" evidence="6">
    <location>
        <begin position="362"/>
        <end position="414"/>
    </location>
</feature>
<evidence type="ECO:0000256" key="5">
    <source>
        <dbReference type="SAM" id="MobiDB-lite"/>
    </source>
</evidence>
<dbReference type="AlphaFoldDB" id="B8HSA1"/>
<sequence length="414" mass="47965">MQFEITAIPLQTPYLEQPCSWSEALTRVIQGEIVVIRNNPFMQTQLQQFNQIVLNSLKTLINPKVVEHIEFQGWNKLHLGLTAGEIVQVNRTVKQAIQPFLMAWGKKFVRDLLQYPQPFYLYCDAPFRSFMPYELAIQHKSLLNHYGHLRETSPHRDSWFDLAPTTINLWITVGRVLAGNSMLLYPEQWGKEIPTELRYFHPEALYTVKPDYPLGHPLKFALEPGEALLFSAEHLHSSELNTTSDTRCSLTIRFSLQWPRVTQATQWNHWRPWYNSALVGTHWQFLASRQALFSDTYLRYRLKNQQKRWRSIKKRFFGGSTRISATQSPQTPQADYPAQATPSPSQELAFCQIETAEGMVQFPRYCPHTGADLSQGYIENGKLYCPWHSLAFDLKTGEPNCSAFRPLALTRLYP</sequence>
<dbReference type="InterPro" id="IPR017941">
    <property type="entry name" value="Rieske_2Fe-2S"/>
</dbReference>
<dbReference type="InterPro" id="IPR036922">
    <property type="entry name" value="Rieske_2Fe-2S_sf"/>
</dbReference>
<dbReference type="HOGENOM" id="CLU_672391_0_0_3"/>
<dbReference type="SUPFAM" id="SSF50022">
    <property type="entry name" value="ISP domain"/>
    <property type="match status" value="1"/>
</dbReference>
<keyword evidence="1" id="KW-0001">2Fe-2S</keyword>
<dbReference type="Pfam" id="PF00355">
    <property type="entry name" value="Rieske"/>
    <property type="match status" value="1"/>
</dbReference>
<keyword evidence="2" id="KW-0479">Metal-binding</keyword>
<evidence type="ECO:0000259" key="6">
    <source>
        <dbReference type="PROSITE" id="PS51296"/>
    </source>
</evidence>
<keyword evidence="3" id="KW-0408">Iron</keyword>
<dbReference type="STRING" id="395961.Cyan7425_1840"/>
<dbReference type="GO" id="GO:0016705">
    <property type="term" value="F:oxidoreductase activity, acting on paired donors, with incorporation or reduction of molecular oxygen"/>
    <property type="evidence" value="ECO:0007669"/>
    <property type="project" value="UniProtKB-ARBA"/>
</dbReference>
<evidence type="ECO:0000256" key="3">
    <source>
        <dbReference type="ARBA" id="ARBA00023004"/>
    </source>
</evidence>
<dbReference type="eggNOG" id="COG2146">
    <property type="taxonomic scope" value="Bacteria"/>
</dbReference>
<protein>
    <submittedName>
        <fullName evidence="7">Rieske (2Fe-2S) domain protein</fullName>
    </submittedName>
</protein>
<dbReference type="GO" id="GO:0046872">
    <property type="term" value="F:metal ion binding"/>
    <property type="evidence" value="ECO:0007669"/>
    <property type="project" value="UniProtKB-KW"/>
</dbReference>
<evidence type="ECO:0000256" key="4">
    <source>
        <dbReference type="ARBA" id="ARBA00023014"/>
    </source>
</evidence>
<dbReference type="Gene3D" id="2.102.10.10">
    <property type="entry name" value="Rieske [2Fe-2S] iron-sulphur domain"/>
    <property type="match status" value="1"/>
</dbReference>
<feature type="compositionally biased region" description="Polar residues" evidence="5">
    <location>
        <begin position="322"/>
        <end position="333"/>
    </location>
</feature>
<dbReference type="PROSITE" id="PS51296">
    <property type="entry name" value="RIESKE"/>
    <property type="match status" value="1"/>
</dbReference>
<dbReference type="KEGG" id="cyn:Cyan7425_1840"/>
<evidence type="ECO:0000256" key="2">
    <source>
        <dbReference type="ARBA" id="ARBA00022723"/>
    </source>
</evidence>
<dbReference type="eggNOG" id="COG5285">
    <property type="taxonomic scope" value="Bacteria"/>
</dbReference>
<organism evidence="7">
    <name type="scientific">Cyanothece sp. (strain PCC 7425 / ATCC 29141)</name>
    <dbReference type="NCBI Taxonomy" id="395961"/>
    <lineage>
        <taxon>Bacteria</taxon>
        <taxon>Bacillati</taxon>
        <taxon>Cyanobacteriota</taxon>
        <taxon>Cyanophyceae</taxon>
        <taxon>Gomontiellales</taxon>
        <taxon>Cyanothecaceae</taxon>
        <taxon>Cyanothece</taxon>
    </lineage>
</organism>
<reference evidence="7" key="1">
    <citation type="submission" date="2009-01" db="EMBL/GenBank/DDBJ databases">
        <title>Complete sequence of chromosome Cyanothece sp. PCC 7425.</title>
        <authorList>
            <consortium name="US DOE Joint Genome Institute"/>
            <person name="Lucas S."/>
            <person name="Copeland A."/>
            <person name="Lapidus A."/>
            <person name="Glavina del Rio T."/>
            <person name="Dalin E."/>
            <person name="Tice H."/>
            <person name="Bruce D."/>
            <person name="Goodwin L."/>
            <person name="Pitluck S."/>
            <person name="Sims D."/>
            <person name="Meineke L."/>
            <person name="Brettin T."/>
            <person name="Detter J.C."/>
            <person name="Han C."/>
            <person name="Larimer F."/>
            <person name="Land M."/>
            <person name="Hauser L."/>
            <person name="Kyrpides N."/>
            <person name="Ovchinnikova G."/>
            <person name="Liberton M."/>
            <person name="Stoeckel J."/>
            <person name="Banerjee A."/>
            <person name="Singh A."/>
            <person name="Page L."/>
            <person name="Sato H."/>
            <person name="Zhao L."/>
            <person name="Sherman L."/>
            <person name="Pakrasi H."/>
            <person name="Richardson P."/>
        </authorList>
    </citation>
    <scope>NUCLEOTIDE SEQUENCE</scope>
    <source>
        <strain evidence="7">PCC 7425</strain>
    </source>
</reference>
<dbReference type="GO" id="GO:0051537">
    <property type="term" value="F:2 iron, 2 sulfur cluster binding"/>
    <property type="evidence" value="ECO:0007669"/>
    <property type="project" value="UniProtKB-KW"/>
</dbReference>
<dbReference type="Gene3D" id="2.60.120.620">
    <property type="entry name" value="q2cbj1_9rhob like domain"/>
    <property type="match status" value="1"/>
</dbReference>
<proteinExistence type="predicted"/>
<dbReference type="GO" id="GO:0004497">
    <property type="term" value="F:monooxygenase activity"/>
    <property type="evidence" value="ECO:0007669"/>
    <property type="project" value="UniProtKB-ARBA"/>
</dbReference>
<gene>
    <name evidence="7" type="ordered locus">Cyan7425_1840</name>
</gene>
<dbReference type="EMBL" id="CP001344">
    <property type="protein sequence ID" value="ACL44207.1"/>
    <property type="molecule type" value="Genomic_DNA"/>
</dbReference>
<accession>B8HSA1</accession>
<name>B8HSA1_CYAP4</name>
<evidence type="ECO:0000256" key="1">
    <source>
        <dbReference type="ARBA" id="ARBA00022714"/>
    </source>
</evidence>
<evidence type="ECO:0000313" key="7">
    <source>
        <dbReference type="EMBL" id="ACL44207.1"/>
    </source>
</evidence>
<keyword evidence="4" id="KW-0411">Iron-sulfur</keyword>
<feature type="region of interest" description="Disordered" evidence="5">
    <location>
        <begin position="322"/>
        <end position="342"/>
    </location>
</feature>
<dbReference type="SUPFAM" id="SSF51197">
    <property type="entry name" value="Clavaminate synthase-like"/>
    <property type="match status" value="1"/>
</dbReference>